<dbReference type="Proteomes" id="UP000239203">
    <property type="component" value="Unassembled WGS sequence"/>
</dbReference>
<comment type="caution">
    <text evidence="1">The sequence shown here is derived from an EMBL/GenBank/DDBJ whole genome shotgun (WGS) entry which is preliminary data.</text>
</comment>
<proteinExistence type="predicted"/>
<accession>A0A2S6GC45</accession>
<sequence length="476" mass="50944">MNAWNDLVGAALLGAQRREFDPAALPPAVAALAGQRAEPADRLLTAAAALTTYERAGRLPLSDTASAPVAAADPRPVVPAAARERLARLLAEHQPEVLEEWLRAVARAGLRVPPERVPALADAAGGRIALRAPLVEAAGPVAGWLGARNPDWAFLASPVAGDDADVWQYGSLVQRKVWFAQALVDAPDVAREALAGTWGSEPAEVRSALLELVGEHLRPSDEEFLERALDDRAQSVRHRSAELLSGMPGSALGLRMAARLRPLVSARRGTLVVTLPDEPDKAMKRDGIDAQTGAERRTTMLRRLVASTPLGFWADLGTPDDLLSWQVDGCAPSVLHESLTTAAIRQRDQEWVRTLLLRFPAEFSTAALLGALAPDALADAMTTLIKQTATANIARLVHDLPGPWSPALGTALLDWISGQLDKRFVAHAAAVVARSVPAACLTHPVVSARPADDAAPWRHTLTETLAFRRDMHAELR</sequence>
<evidence type="ECO:0000313" key="2">
    <source>
        <dbReference type="Proteomes" id="UP000239203"/>
    </source>
</evidence>
<dbReference type="RefSeq" id="WP_104483314.1">
    <property type="nucleotide sequence ID" value="NZ_CP154825.1"/>
</dbReference>
<reference evidence="1 2" key="1">
    <citation type="submission" date="2018-02" db="EMBL/GenBank/DDBJ databases">
        <title>Genomic Encyclopedia of Archaeal and Bacterial Type Strains, Phase II (KMG-II): from individual species to whole genera.</title>
        <authorList>
            <person name="Goeker M."/>
        </authorList>
    </citation>
    <scope>NUCLEOTIDE SEQUENCE [LARGE SCALE GENOMIC DNA]</scope>
    <source>
        <strain evidence="1 2">YU 961-1</strain>
    </source>
</reference>
<dbReference type="EMBL" id="PTIX01000037">
    <property type="protein sequence ID" value="PPK62049.1"/>
    <property type="molecule type" value="Genomic_DNA"/>
</dbReference>
<dbReference type="OrthoDB" id="262508at2"/>
<organism evidence="1 2">
    <name type="scientific">Actinokineospora auranticolor</name>
    <dbReference type="NCBI Taxonomy" id="155976"/>
    <lineage>
        <taxon>Bacteria</taxon>
        <taxon>Bacillati</taxon>
        <taxon>Actinomycetota</taxon>
        <taxon>Actinomycetes</taxon>
        <taxon>Pseudonocardiales</taxon>
        <taxon>Pseudonocardiaceae</taxon>
        <taxon>Actinokineospora</taxon>
    </lineage>
</organism>
<dbReference type="AlphaFoldDB" id="A0A2S6GC45"/>
<evidence type="ECO:0000313" key="1">
    <source>
        <dbReference type="EMBL" id="PPK62049.1"/>
    </source>
</evidence>
<protein>
    <submittedName>
        <fullName evidence="1">Uncharacterized protein</fullName>
    </submittedName>
</protein>
<dbReference type="Pfam" id="PF18944">
    <property type="entry name" value="DUF5691"/>
    <property type="match status" value="1"/>
</dbReference>
<gene>
    <name evidence="1" type="ORF">CLV40_13719</name>
</gene>
<name>A0A2S6GC45_9PSEU</name>
<dbReference type="InterPro" id="IPR043746">
    <property type="entry name" value="DUF5691"/>
</dbReference>
<keyword evidence="2" id="KW-1185">Reference proteome</keyword>